<dbReference type="EMBL" id="JRES01001236">
    <property type="protein sequence ID" value="KNC24435.1"/>
    <property type="molecule type" value="Genomic_DNA"/>
</dbReference>
<dbReference type="OrthoDB" id="8818336at2759"/>
<evidence type="ECO:0000256" key="1">
    <source>
        <dbReference type="ARBA" id="ARBA00004613"/>
    </source>
</evidence>
<keyword evidence="10" id="KW-1185">Reference proteome</keyword>
<feature type="compositionally biased region" description="Basic and acidic residues" evidence="6">
    <location>
        <begin position="212"/>
        <end position="226"/>
    </location>
</feature>
<evidence type="ECO:0000256" key="3">
    <source>
        <dbReference type="ARBA" id="ARBA00022525"/>
    </source>
</evidence>
<feature type="compositionally biased region" description="Low complexity" evidence="6">
    <location>
        <begin position="29"/>
        <end position="55"/>
    </location>
</feature>
<dbReference type="FunFam" id="2.30.90.10:FF:000001">
    <property type="entry name" value="Pleiotrophin"/>
    <property type="match status" value="1"/>
</dbReference>
<feature type="domain" description="Pleiotrophin/Midkine C-terminal" evidence="8">
    <location>
        <begin position="230"/>
        <end position="273"/>
    </location>
</feature>
<dbReference type="AlphaFoldDB" id="A0A0L0BWN9"/>
<evidence type="ECO:0000313" key="10">
    <source>
        <dbReference type="Proteomes" id="UP000037069"/>
    </source>
</evidence>
<dbReference type="InterPro" id="IPR020090">
    <property type="entry name" value="PTN/MK_C_dom"/>
</dbReference>
<accession>A0A0L0BWN9</accession>
<feature type="compositionally biased region" description="Polar residues" evidence="6">
    <location>
        <begin position="97"/>
        <end position="110"/>
    </location>
</feature>
<feature type="region of interest" description="Disordered" evidence="6">
    <location>
        <begin position="313"/>
        <end position="352"/>
    </location>
</feature>
<keyword evidence="4 7" id="KW-0732">Signal</keyword>
<organism evidence="9 10">
    <name type="scientific">Lucilia cuprina</name>
    <name type="common">Green bottle fly</name>
    <name type="synonym">Australian sheep blowfly</name>
    <dbReference type="NCBI Taxonomy" id="7375"/>
    <lineage>
        <taxon>Eukaryota</taxon>
        <taxon>Metazoa</taxon>
        <taxon>Ecdysozoa</taxon>
        <taxon>Arthropoda</taxon>
        <taxon>Hexapoda</taxon>
        <taxon>Insecta</taxon>
        <taxon>Pterygota</taxon>
        <taxon>Neoptera</taxon>
        <taxon>Endopterygota</taxon>
        <taxon>Diptera</taxon>
        <taxon>Brachycera</taxon>
        <taxon>Muscomorpha</taxon>
        <taxon>Oestroidea</taxon>
        <taxon>Calliphoridae</taxon>
        <taxon>Luciliinae</taxon>
        <taxon>Lucilia</taxon>
    </lineage>
</organism>
<name>A0A0L0BWN9_LUCCU</name>
<dbReference type="GO" id="GO:0005576">
    <property type="term" value="C:extracellular region"/>
    <property type="evidence" value="ECO:0007669"/>
    <property type="project" value="UniProtKB-SubCell"/>
</dbReference>
<feature type="compositionally biased region" description="Low complexity" evidence="6">
    <location>
        <begin position="170"/>
        <end position="190"/>
    </location>
</feature>
<protein>
    <recommendedName>
        <fullName evidence="8">Pleiotrophin/Midkine C-terminal domain-containing protein</fullName>
    </recommendedName>
</protein>
<dbReference type="OMA" id="GEPNCLE"/>
<dbReference type="Gene3D" id="2.30.90.10">
    <property type="entry name" value="Heparin-binding Growth Factor, Midkine, Chain A- C-terminal Domain"/>
    <property type="match status" value="2"/>
</dbReference>
<dbReference type="GO" id="GO:0048332">
    <property type="term" value="P:mesoderm morphogenesis"/>
    <property type="evidence" value="ECO:0007669"/>
    <property type="project" value="TreeGrafter"/>
</dbReference>
<feature type="compositionally biased region" description="Polar residues" evidence="6">
    <location>
        <begin position="191"/>
        <end position="201"/>
    </location>
</feature>
<evidence type="ECO:0000256" key="5">
    <source>
        <dbReference type="ARBA" id="ARBA00023157"/>
    </source>
</evidence>
<comment type="caution">
    <text evidence="9">The sequence shown here is derived from an EMBL/GenBank/DDBJ whole genome shotgun (WGS) entry which is preliminary data.</text>
</comment>
<dbReference type="GO" id="GO:0008201">
    <property type="term" value="F:heparin binding"/>
    <property type="evidence" value="ECO:0007669"/>
    <property type="project" value="TreeGrafter"/>
</dbReference>
<dbReference type="GO" id="GO:0008083">
    <property type="term" value="F:growth factor activity"/>
    <property type="evidence" value="ECO:0007669"/>
    <property type="project" value="InterPro"/>
</dbReference>
<comment type="subcellular location">
    <subcellularLocation>
        <location evidence="1">Secreted</location>
    </subcellularLocation>
</comment>
<evidence type="ECO:0000256" key="6">
    <source>
        <dbReference type="SAM" id="MobiDB-lite"/>
    </source>
</evidence>
<comment type="similarity">
    <text evidence="2">Belongs to the pleiotrophin family.</text>
</comment>
<feature type="region of interest" description="Disordered" evidence="6">
    <location>
        <begin position="94"/>
        <end position="231"/>
    </location>
</feature>
<dbReference type="PANTHER" id="PTHR21050">
    <property type="entry name" value="MIDKINE AND PLEIOTROPHIN 1, ISOFORM A-RELATED"/>
    <property type="match status" value="1"/>
</dbReference>
<proteinExistence type="inferred from homology"/>
<evidence type="ECO:0000256" key="4">
    <source>
        <dbReference type="ARBA" id="ARBA00022729"/>
    </source>
</evidence>
<dbReference type="InterPro" id="IPR038130">
    <property type="entry name" value="PTN/MK_C_dom_sf"/>
</dbReference>
<evidence type="ECO:0000256" key="7">
    <source>
        <dbReference type="SAM" id="SignalP"/>
    </source>
</evidence>
<keyword evidence="5" id="KW-1015">Disulfide bond</keyword>
<dbReference type="Proteomes" id="UP000037069">
    <property type="component" value="Unassembled WGS sequence"/>
</dbReference>
<gene>
    <name evidence="9" type="ORF">FF38_04269</name>
</gene>
<feature type="chain" id="PRO_5005535477" description="Pleiotrophin/Midkine C-terminal domain-containing protein" evidence="7">
    <location>
        <begin position="24"/>
        <end position="352"/>
    </location>
</feature>
<dbReference type="Pfam" id="PF01091">
    <property type="entry name" value="PTN_MK_C"/>
    <property type="match status" value="1"/>
</dbReference>
<sequence>MNLVMASVLLLAMLAFQPTLIYGTKNLASARNGGGSSSRLTSSLNNNNNRNIRSSKYGKRHSTEPLYSPALSPTAAKLVMSLESGDVLVRSARGAATDQNQNLSPANGNNDGKRQKNNNKKLNKNLASQEGAAAAAGATPSSSSSTATSSNRRKHLEKKFSAASGLSGNQQQQQKQHPNTNSNNNKGNNNKQRQMLKSQNHQNKRSGGGKQANKENVEKTQSESEKSPTTCRYAKSAWSECDPKTNMRSRILTLKKGEPNCLETRTMQKKCKKTCRYEKGAWSECTNGQMTREDKLKATGGVETSCEAVRSINKKCNPNNGASKQASGGGGSGNGKKERKNKEKGSRRVVKN</sequence>
<dbReference type="PANTHER" id="PTHR21050:SF1">
    <property type="entry name" value="MIDKINE AND PLEIOTROPHIN 1, ISOFORM A-RELATED"/>
    <property type="match status" value="1"/>
</dbReference>
<reference evidence="9 10" key="1">
    <citation type="journal article" date="2015" name="Nat. Commun.">
        <title>Lucilia cuprina genome unlocks parasitic fly biology to underpin future interventions.</title>
        <authorList>
            <person name="Anstead C.A."/>
            <person name="Korhonen P.K."/>
            <person name="Young N.D."/>
            <person name="Hall R.S."/>
            <person name="Jex A.R."/>
            <person name="Murali S.C."/>
            <person name="Hughes D.S."/>
            <person name="Lee S.F."/>
            <person name="Perry T."/>
            <person name="Stroehlein A.J."/>
            <person name="Ansell B.R."/>
            <person name="Breugelmans B."/>
            <person name="Hofmann A."/>
            <person name="Qu J."/>
            <person name="Dugan S."/>
            <person name="Lee S.L."/>
            <person name="Chao H."/>
            <person name="Dinh H."/>
            <person name="Han Y."/>
            <person name="Doddapaneni H.V."/>
            <person name="Worley K.C."/>
            <person name="Muzny D.M."/>
            <person name="Ioannidis P."/>
            <person name="Waterhouse R.M."/>
            <person name="Zdobnov E.M."/>
            <person name="James P.J."/>
            <person name="Bagnall N.H."/>
            <person name="Kotze A.C."/>
            <person name="Gibbs R.A."/>
            <person name="Richards S."/>
            <person name="Batterham P."/>
            <person name="Gasser R.B."/>
        </authorList>
    </citation>
    <scope>NUCLEOTIDE SEQUENCE [LARGE SCALE GENOMIC DNA]</scope>
    <source>
        <strain evidence="9 10">LS</strain>
        <tissue evidence="9">Full body</tissue>
    </source>
</reference>
<evidence type="ECO:0000259" key="8">
    <source>
        <dbReference type="Pfam" id="PF01091"/>
    </source>
</evidence>
<evidence type="ECO:0000313" key="9">
    <source>
        <dbReference type="EMBL" id="KNC24435.1"/>
    </source>
</evidence>
<feature type="signal peptide" evidence="7">
    <location>
        <begin position="1"/>
        <end position="23"/>
    </location>
</feature>
<feature type="region of interest" description="Disordered" evidence="6">
    <location>
        <begin position="29"/>
        <end position="69"/>
    </location>
</feature>
<keyword evidence="3" id="KW-0964">Secreted</keyword>
<feature type="compositionally biased region" description="Low complexity" evidence="6">
    <location>
        <begin position="124"/>
        <end position="150"/>
    </location>
</feature>
<evidence type="ECO:0000256" key="2">
    <source>
        <dbReference type="ARBA" id="ARBA00005403"/>
    </source>
</evidence>